<evidence type="ECO:0008006" key="4">
    <source>
        <dbReference type="Google" id="ProtNLM"/>
    </source>
</evidence>
<evidence type="ECO:0000256" key="1">
    <source>
        <dbReference type="SAM" id="SignalP"/>
    </source>
</evidence>
<dbReference type="EMBL" id="CAJQUM010000001">
    <property type="protein sequence ID" value="CAG4884801.1"/>
    <property type="molecule type" value="Genomic_DNA"/>
</dbReference>
<organism evidence="2 3">
    <name type="scientific">Georgfuchsia toluolica</name>
    <dbReference type="NCBI Taxonomy" id="424218"/>
    <lineage>
        <taxon>Bacteria</taxon>
        <taxon>Pseudomonadati</taxon>
        <taxon>Pseudomonadota</taxon>
        <taxon>Betaproteobacteria</taxon>
        <taxon>Nitrosomonadales</taxon>
        <taxon>Sterolibacteriaceae</taxon>
        <taxon>Georgfuchsia</taxon>
    </lineage>
</organism>
<accession>A0A916NIP8</accession>
<sequence>MARNLLPAISLLLVLGCAGSDAQRQRLPLDRQLLPDAQGVVYDAPTEQTPQHPAQYCITTGGSCALATSSETGLSCTCDSSNPKYSYGGRTGSIQPQSK</sequence>
<feature type="chain" id="PRO_5036903874" description="Lipoprotein" evidence="1">
    <location>
        <begin position="23"/>
        <end position="99"/>
    </location>
</feature>
<dbReference type="PROSITE" id="PS51257">
    <property type="entry name" value="PROKAR_LIPOPROTEIN"/>
    <property type="match status" value="1"/>
</dbReference>
<dbReference type="RefSeq" id="WP_220636613.1">
    <property type="nucleotide sequence ID" value="NZ_CAJQUM010000001.1"/>
</dbReference>
<feature type="signal peptide" evidence="1">
    <location>
        <begin position="1"/>
        <end position="22"/>
    </location>
</feature>
<dbReference type="AlphaFoldDB" id="A0A916NIP8"/>
<comment type="caution">
    <text evidence="2">The sequence shown here is derived from an EMBL/GenBank/DDBJ whole genome shotgun (WGS) entry which is preliminary data.</text>
</comment>
<gene>
    <name evidence="2" type="ORF">GTOL_12684</name>
</gene>
<dbReference type="Proteomes" id="UP000742786">
    <property type="component" value="Unassembled WGS sequence"/>
</dbReference>
<protein>
    <recommendedName>
        <fullName evidence="4">Lipoprotein</fullName>
    </recommendedName>
</protein>
<evidence type="ECO:0000313" key="3">
    <source>
        <dbReference type="Proteomes" id="UP000742786"/>
    </source>
</evidence>
<evidence type="ECO:0000313" key="2">
    <source>
        <dbReference type="EMBL" id="CAG4884801.1"/>
    </source>
</evidence>
<reference evidence="2" key="1">
    <citation type="submission" date="2021-04" db="EMBL/GenBank/DDBJ databases">
        <authorList>
            <person name="Hornung B."/>
        </authorList>
    </citation>
    <scope>NUCLEOTIDE SEQUENCE</scope>
    <source>
        <strain evidence="2">G5G6</strain>
    </source>
</reference>
<keyword evidence="1" id="KW-0732">Signal</keyword>
<proteinExistence type="predicted"/>
<keyword evidence="3" id="KW-1185">Reference proteome</keyword>
<name>A0A916NIP8_9PROT</name>